<feature type="compositionally biased region" description="Polar residues" evidence="2">
    <location>
        <begin position="108"/>
        <end position="125"/>
    </location>
</feature>
<protein>
    <recommendedName>
        <fullName evidence="3">EF-hand domain-containing protein</fullName>
    </recommendedName>
</protein>
<feature type="compositionally biased region" description="Basic and acidic residues" evidence="2">
    <location>
        <begin position="159"/>
        <end position="176"/>
    </location>
</feature>
<dbReference type="InterPro" id="IPR011992">
    <property type="entry name" value="EF-hand-dom_pair"/>
</dbReference>
<proteinExistence type="predicted"/>
<evidence type="ECO:0000313" key="4">
    <source>
        <dbReference type="EMBL" id="DAZ94491.1"/>
    </source>
</evidence>
<keyword evidence="1" id="KW-0175">Coiled coil</keyword>
<gene>
    <name evidence="4" type="ORF">N0F65_003425</name>
</gene>
<feature type="compositionally biased region" description="Low complexity" evidence="2">
    <location>
        <begin position="1065"/>
        <end position="1081"/>
    </location>
</feature>
<evidence type="ECO:0000256" key="1">
    <source>
        <dbReference type="SAM" id="Coils"/>
    </source>
</evidence>
<sequence>MLGDLETPVEWFQRVMKDKKLSPFDLCDIFCYGDAKKHRKVPLSHVCEVLFDLEPHVDTNDPLTDAMEEFLFQYSYEEDGDVVVDVKEAIRSLDIWPTRPAPVRPISPQRSMATLSSSPTKLDTSPSKTIMLETKARKLQDRVANLQHQNEYLSLQLDASKEPARKDHTPLNESAKHSQTGSSNVKAPIAKKKPVKLAISQEDKELMALANLLTFDGVKRLEAQLGQLDKLATWFLSLKHIRWALLDGFQVDVPETRLMEMCLGLQFNAQAQLDYKEFVRVLLDLLIYEIPEGSTALKASSATSSETKLAAVLQRVRKYLEGITSDPKQAYRLLQSLCKKYDLEHNSTISVNEALRLVQRDLVQHHPTHLAVPLEQRDILVWIRIALVTEPDQSDLNANVHGFLNYEVWIDTLFGKRHPAAEAAATPTALEPTFWRKLRRLLVPDAASEPTIHDHICKILRKVDTYRTFCISRRNFERVFDQHLGPMDIDVVTAALAVLPPLDELRKDDSTSWLRYDLFMKLVFGAPALADTDFLDAIALKLAHAETRLPVDVTELMKAHGGSHELSFDAFRRLCEGATRSDPLSLTQVLYVAAELDDRLQGTVEIKRLWTFLTHQCWQRSSISTTNNPHEATTLSTHPGAKSQVESVRSLLYRASHMYDLETALQARDERGQGTIAADLLVAELHKMLHDVGLDDVETKALRTFVRDMLAQNGHVQVQALASTRVPIADVFDHLFDWQRLIARMKLPEHLIDVKKTLELYDWQRDGTIPLEDWNRAWRQVAVTTQPMAAWELAVLYRRFSASRDQCSDDHRGRAIDYAHLLMFLMDYQHETASQRLHDRVLVLLVEKLRGGDSSQRQLQRVFDLIDRDGKGYFNVRDLRSFLQHELTREDVVDGLDAILQQRNVLEFIMRTLAGKPTAVTTTPPTGSKKATIVSFQRFQQLMESLLRLRDADEMTDGGTGRLHSTSSHDSGKGQRGRSASLHQEVREFVYDDDDGHDSIRGLTTRASSRVQMLGSLRELELTIIDIATSVSNTSNGLILPTKAFRHFSQQPWDAAIAARRRPRPAIAPRSPTSPRSPRSPCGSITQESAENFVAAAECDPLTPNQLKQFLLQQHQIQASGHLLSQFFLHIGSTSKYFLDLVTFAKWISPISTDLQANVRRMVTSMMVKSKCGGGKVDLDRFLVHLHKKILDSPPYMALRYEHSNHAHGHDELVVRAVRPSLLLAKLHQLNVPIHKHELEALLRHFGMEEQEELDYALFLKRLYDRSCELA</sequence>
<dbReference type="Gene3D" id="1.10.238.10">
    <property type="entry name" value="EF-hand"/>
    <property type="match status" value="1"/>
</dbReference>
<feature type="domain" description="EF-hand" evidence="3">
    <location>
        <begin position="854"/>
        <end position="889"/>
    </location>
</feature>
<dbReference type="Proteomes" id="UP001146120">
    <property type="component" value="Unassembled WGS sequence"/>
</dbReference>
<evidence type="ECO:0000256" key="2">
    <source>
        <dbReference type="SAM" id="MobiDB-lite"/>
    </source>
</evidence>
<organism evidence="4 5">
    <name type="scientific">Lagenidium giganteum</name>
    <dbReference type="NCBI Taxonomy" id="4803"/>
    <lineage>
        <taxon>Eukaryota</taxon>
        <taxon>Sar</taxon>
        <taxon>Stramenopiles</taxon>
        <taxon>Oomycota</taxon>
        <taxon>Peronosporomycetes</taxon>
        <taxon>Pythiales</taxon>
        <taxon>Pythiaceae</taxon>
    </lineage>
</organism>
<keyword evidence="5" id="KW-1185">Reference proteome</keyword>
<feature type="region of interest" description="Disordered" evidence="2">
    <location>
        <begin position="954"/>
        <end position="982"/>
    </location>
</feature>
<dbReference type="GO" id="GO:0005509">
    <property type="term" value="F:calcium ion binding"/>
    <property type="evidence" value="ECO:0007669"/>
    <property type="project" value="InterPro"/>
</dbReference>
<dbReference type="SMART" id="SM00054">
    <property type="entry name" value="EFh"/>
    <property type="match status" value="3"/>
</dbReference>
<dbReference type="PROSITE" id="PS50222">
    <property type="entry name" value="EF_HAND_2"/>
    <property type="match status" value="2"/>
</dbReference>
<feature type="domain" description="EF-hand" evidence="3">
    <location>
        <begin position="749"/>
        <end position="784"/>
    </location>
</feature>
<reference evidence="4" key="1">
    <citation type="submission" date="2022-11" db="EMBL/GenBank/DDBJ databases">
        <authorList>
            <person name="Morgan W.R."/>
            <person name="Tartar A."/>
        </authorList>
    </citation>
    <scope>NUCLEOTIDE SEQUENCE</scope>
    <source>
        <strain evidence="4">ARSEF 373</strain>
    </source>
</reference>
<dbReference type="EMBL" id="DAKRPA010000248">
    <property type="protein sequence ID" value="DAZ94491.1"/>
    <property type="molecule type" value="Genomic_DNA"/>
</dbReference>
<feature type="region of interest" description="Disordered" evidence="2">
    <location>
        <begin position="1059"/>
        <end position="1085"/>
    </location>
</feature>
<name>A0AAV2YLY2_9STRA</name>
<evidence type="ECO:0000259" key="3">
    <source>
        <dbReference type="PROSITE" id="PS50222"/>
    </source>
</evidence>
<feature type="region of interest" description="Disordered" evidence="2">
    <location>
        <begin position="156"/>
        <end position="187"/>
    </location>
</feature>
<feature type="region of interest" description="Disordered" evidence="2">
    <location>
        <begin position="104"/>
        <end position="125"/>
    </location>
</feature>
<dbReference type="AlphaFoldDB" id="A0AAV2YLY2"/>
<evidence type="ECO:0000313" key="5">
    <source>
        <dbReference type="Proteomes" id="UP001146120"/>
    </source>
</evidence>
<reference evidence="4" key="2">
    <citation type="journal article" date="2023" name="Microbiol Resour">
        <title>Decontamination and Annotation of the Draft Genome Sequence of the Oomycete Lagenidium giganteum ARSEF 373.</title>
        <authorList>
            <person name="Morgan W.R."/>
            <person name="Tartar A."/>
        </authorList>
    </citation>
    <scope>NUCLEOTIDE SEQUENCE</scope>
    <source>
        <strain evidence="4">ARSEF 373</strain>
    </source>
</reference>
<feature type="coiled-coil region" evidence="1">
    <location>
        <begin position="129"/>
        <end position="156"/>
    </location>
</feature>
<dbReference type="SUPFAM" id="SSF47473">
    <property type="entry name" value="EF-hand"/>
    <property type="match status" value="1"/>
</dbReference>
<accession>A0AAV2YLY2</accession>
<dbReference type="InterPro" id="IPR002048">
    <property type="entry name" value="EF_hand_dom"/>
</dbReference>
<comment type="caution">
    <text evidence="4">The sequence shown here is derived from an EMBL/GenBank/DDBJ whole genome shotgun (WGS) entry which is preliminary data.</text>
</comment>